<dbReference type="EMBL" id="BART01001269">
    <property type="protein sequence ID" value="GAG65706.1"/>
    <property type="molecule type" value="Genomic_DNA"/>
</dbReference>
<dbReference type="PANTHER" id="PTHR43591:SF24">
    <property type="entry name" value="2-METHOXY-6-POLYPRENYL-1,4-BENZOQUINOL METHYLASE, MITOCHONDRIAL"/>
    <property type="match status" value="1"/>
</dbReference>
<protein>
    <recommendedName>
        <fullName evidence="1">Methyltransferase domain-containing protein</fullName>
    </recommendedName>
</protein>
<dbReference type="InterPro" id="IPR029063">
    <property type="entry name" value="SAM-dependent_MTases_sf"/>
</dbReference>
<dbReference type="SUPFAM" id="SSF53335">
    <property type="entry name" value="S-adenosyl-L-methionine-dependent methyltransferases"/>
    <property type="match status" value="1"/>
</dbReference>
<organism evidence="2">
    <name type="scientific">marine sediment metagenome</name>
    <dbReference type="NCBI Taxonomy" id="412755"/>
    <lineage>
        <taxon>unclassified sequences</taxon>
        <taxon>metagenomes</taxon>
        <taxon>ecological metagenomes</taxon>
    </lineage>
</organism>
<accession>X1B107</accession>
<reference evidence="2" key="1">
    <citation type="journal article" date="2014" name="Front. Microbiol.">
        <title>High frequency of phylogenetically diverse reductive dehalogenase-homologous genes in deep subseafloor sedimentary metagenomes.</title>
        <authorList>
            <person name="Kawai M."/>
            <person name="Futagami T."/>
            <person name="Toyoda A."/>
            <person name="Takaki Y."/>
            <person name="Nishi S."/>
            <person name="Hori S."/>
            <person name="Arai W."/>
            <person name="Tsubouchi T."/>
            <person name="Morono Y."/>
            <person name="Uchiyama I."/>
            <person name="Ito T."/>
            <person name="Fujiyama A."/>
            <person name="Inagaki F."/>
            <person name="Takami H."/>
        </authorList>
    </citation>
    <scope>NUCLEOTIDE SEQUENCE</scope>
    <source>
        <strain evidence="2">Expedition CK06-06</strain>
    </source>
</reference>
<dbReference type="GO" id="GO:0008168">
    <property type="term" value="F:methyltransferase activity"/>
    <property type="evidence" value="ECO:0007669"/>
    <property type="project" value="TreeGrafter"/>
</dbReference>
<sequence>MLSEKPKTKTNYLNILPVTRSRKEAREAYDKISKFYDCTEGIFEKKYINMALEQLYIKEGEVVLEIGFGTGNALIKIAEYVGRSGFVYGIDISPKMVEITNRKIKNRALSDRIKLTCGDAIRLPYPYKKFDVVFLSFTLELFDTPEIPKILKEVRRVLKPDGRLGIVSLSKDNGKSLFLRLYEWAHKKFPKYIDCRPIFVAYSLENAGFEISYKNKAKIFLTPLEIVIGINKSGTSY</sequence>
<comment type="caution">
    <text evidence="2">The sequence shown here is derived from an EMBL/GenBank/DDBJ whole genome shotgun (WGS) entry which is preliminary data.</text>
</comment>
<evidence type="ECO:0000313" key="2">
    <source>
        <dbReference type="EMBL" id="GAG65706.1"/>
    </source>
</evidence>
<name>X1B107_9ZZZZ</name>
<dbReference type="AlphaFoldDB" id="X1B107"/>
<evidence type="ECO:0000259" key="1">
    <source>
        <dbReference type="Pfam" id="PF13649"/>
    </source>
</evidence>
<dbReference type="Gene3D" id="3.40.50.150">
    <property type="entry name" value="Vaccinia Virus protein VP39"/>
    <property type="match status" value="1"/>
</dbReference>
<feature type="domain" description="Methyltransferase" evidence="1">
    <location>
        <begin position="63"/>
        <end position="162"/>
    </location>
</feature>
<dbReference type="Pfam" id="PF13649">
    <property type="entry name" value="Methyltransf_25"/>
    <property type="match status" value="1"/>
</dbReference>
<gene>
    <name evidence="2" type="ORF">S01H4_04658</name>
</gene>
<dbReference type="PANTHER" id="PTHR43591">
    <property type="entry name" value="METHYLTRANSFERASE"/>
    <property type="match status" value="1"/>
</dbReference>
<dbReference type="CDD" id="cd02440">
    <property type="entry name" value="AdoMet_MTases"/>
    <property type="match status" value="1"/>
</dbReference>
<proteinExistence type="predicted"/>
<dbReference type="InterPro" id="IPR041698">
    <property type="entry name" value="Methyltransf_25"/>
</dbReference>